<dbReference type="Proteomes" id="UP000001037">
    <property type="component" value="Chromosome"/>
</dbReference>
<proteinExistence type="predicted"/>
<evidence type="ECO:0000313" key="1">
    <source>
        <dbReference type="EMBL" id="AEM37913.1"/>
    </source>
</evidence>
<name>G0EDZ7_PYRF1</name>
<protein>
    <submittedName>
        <fullName evidence="1">Uncharacterized protein</fullName>
    </submittedName>
</protein>
<dbReference type="AlphaFoldDB" id="G0EDZ7"/>
<dbReference type="HOGENOM" id="CLU_2784259_0_0_2"/>
<keyword evidence="2" id="KW-1185">Reference proteome</keyword>
<dbReference type="InParanoid" id="G0EDZ7"/>
<sequence>MGLRGVSRKIRWMRRLERHLKKHPNDKVAREILEALKEGRYEWRGKSLHIIPKDVWERMKQEQAQQGG</sequence>
<dbReference type="EMBL" id="CP002838">
    <property type="protein sequence ID" value="AEM37913.1"/>
    <property type="molecule type" value="Genomic_DNA"/>
</dbReference>
<gene>
    <name evidence="1" type="ordered locus">Pyrfu_0041</name>
</gene>
<evidence type="ECO:0000313" key="2">
    <source>
        <dbReference type="Proteomes" id="UP000001037"/>
    </source>
</evidence>
<organism evidence="1 2">
    <name type="scientific">Pyrolobus fumarii (strain DSM 11204 / 1A)</name>
    <dbReference type="NCBI Taxonomy" id="694429"/>
    <lineage>
        <taxon>Archaea</taxon>
        <taxon>Thermoproteota</taxon>
        <taxon>Thermoprotei</taxon>
        <taxon>Desulfurococcales</taxon>
        <taxon>Pyrodictiaceae</taxon>
        <taxon>Pyrolobus</taxon>
    </lineage>
</organism>
<accession>G0EDZ7</accession>
<dbReference type="KEGG" id="pfm:Pyrfu_0041"/>
<dbReference type="STRING" id="694429.Pyrfu_0041"/>
<reference evidence="1 2" key="1">
    <citation type="journal article" date="2011" name="Stand. Genomic Sci.">
        <title>Complete genome sequence of the hyperthermophilic chemolithoautotroph Pyrolobus fumarii type strain (1A).</title>
        <authorList>
            <person name="Anderson I."/>
            <person name="Goker M."/>
            <person name="Nolan M."/>
            <person name="Lucas S."/>
            <person name="Hammon N."/>
            <person name="Deshpande S."/>
            <person name="Cheng J.F."/>
            <person name="Tapia R."/>
            <person name="Han C."/>
            <person name="Goodwin L."/>
            <person name="Pitluck S."/>
            <person name="Huntemann M."/>
            <person name="Liolios K."/>
            <person name="Ivanova N."/>
            <person name="Pagani I."/>
            <person name="Mavromatis K."/>
            <person name="Ovchinikova G."/>
            <person name="Pati A."/>
            <person name="Chen A."/>
            <person name="Palaniappan K."/>
            <person name="Land M."/>
            <person name="Hauser L."/>
            <person name="Brambilla E.M."/>
            <person name="Huber H."/>
            <person name="Yasawong M."/>
            <person name="Rohde M."/>
            <person name="Spring S."/>
            <person name="Abt B."/>
            <person name="Sikorski J."/>
            <person name="Wirth R."/>
            <person name="Detter J.C."/>
            <person name="Woyke T."/>
            <person name="Bristow J."/>
            <person name="Eisen J.A."/>
            <person name="Markowitz V."/>
            <person name="Hugenholtz P."/>
            <person name="Kyrpides N.C."/>
            <person name="Klenk H.P."/>
            <person name="Lapidus A."/>
        </authorList>
    </citation>
    <scope>NUCLEOTIDE SEQUENCE [LARGE SCALE GENOMIC DNA]</scope>
    <source>
        <strain evidence="2">DSM 11204 / 1A</strain>
    </source>
</reference>